<protein>
    <submittedName>
        <fullName evidence="3">SET domain-containing protein</fullName>
    </submittedName>
</protein>
<dbReference type="Proteomes" id="UP000182658">
    <property type="component" value="Unassembled WGS sequence"/>
</dbReference>
<dbReference type="STRING" id="1408157.A0A1J7IYC6"/>
<organism evidence="3 4">
    <name type="scientific">Coniochaeta ligniaria NRRL 30616</name>
    <dbReference type="NCBI Taxonomy" id="1408157"/>
    <lineage>
        <taxon>Eukaryota</taxon>
        <taxon>Fungi</taxon>
        <taxon>Dikarya</taxon>
        <taxon>Ascomycota</taxon>
        <taxon>Pezizomycotina</taxon>
        <taxon>Sordariomycetes</taxon>
        <taxon>Sordariomycetidae</taxon>
        <taxon>Coniochaetales</taxon>
        <taxon>Coniochaetaceae</taxon>
        <taxon>Coniochaeta</taxon>
    </lineage>
</organism>
<dbReference type="EMBL" id="KV875101">
    <property type="protein sequence ID" value="OIW26089.1"/>
    <property type="molecule type" value="Genomic_DNA"/>
</dbReference>
<evidence type="ECO:0000256" key="1">
    <source>
        <dbReference type="SAM" id="MobiDB-lite"/>
    </source>
</evidence>
<dbReference type="SUPFAM" id="SSF82199">
    <property type="entry name" value="SET domain"/>
    <property type="match status" value="1"/>
</dbReference>
<dbReference type="InterPro" id="IPR046341">
    <property type="entry name" value="SET_dom_sf"/>
</dbReference>
<dbReference type="Pfam" id="PF00856">
    <property type="entry name" value="SET"/>
    <property type="match status" value="1"/>
</dbReference>
<proteinExistence type="predicted"/>
<dbReference type="CDD" id="cd20071">
    <property type="entry name" value="SET_SMYD"/>
    <property type="match status" value="1"/>
</dbReference>
<dbReference type="SMART" id="SM00317">
    <property type="entry name" value="SET"/>
    <property type="match status" value="1"/>
</dbReference>
<dbReference type="PROSITE" id="PS50280">
    <property type="entry name" value="SET"/>
    <property type="match status" value="1"/>
</dbReference>
<dbReference type="InParanoid" id="A0A1J7IYC6"/>
<evidence type="ECO:0000313" key="3">
    <source>
        <dbReference type="EMBL" id="OIW26089.1"/>
    </source>
</evidence>
<dbReference type="OrthoDB" id="3180714at2759"/>
<reference evidence="3 4" key="1">
    <citation type="submission" date="2016-10" db="EMBL/GenBank/DDBJ databases">
        <title>Draft genome sequence of Coniochaeta ligniaria NRRL30616, a lignocellulolytic fungus for bioabatement of inhibitors in plant biomass hydrolysates.</title>
        <authorList>
            <consortium name="DOE Joint Genome Institute"/>
            <person name="Jimenez D.J."/>
            <person name="Hector R.E."/>
            <person name="Riley R."/>
            <person name="Sun H."/>
            <person name="Grigoriev I.V."/>
            <person name="Van Elsas J.D."/>
            <person name="Nichols N.N."/>
        </authorList>
    </citation>
    <scope>NUCLEOTIDE SEQUENCE [LARGE SCALE GENOMIC DNA]</scope>
    <source>
        <strain evidence="3 4">NRRL 30616</strain>
    </source>
</reference>
<feature type="region of interest" description="Disordered" evidence="1">
    <location>
        <begin position="46"/>
        <end position="65"/>
    </location>
</feature>
<evidence type="ECO:0000313" key="4">
    <source>
        <dbReference type="Proteomes" id="UP000182658"/>
    </source>
</evidence>
<feature type="domain" description="SET" evidence="2">
    <location>
        <begin position="224"/>
        <end position="359"/>
    </location>
</feature>
<gene>
    <name evidence="3" type="ORF">CONLIGDRAFT_684618</name>
</gene>
<name>A0A1J7IYC6_9PEZI</name>
<evidence type="ECO:0000259" key="2">
    <source>
        <dbReference type="PROSITE" id="PS50280"/>
    </source>
</evidence>
<keyword evidence="4" id="KW-1185">Reference proteome</keyword>
<dbReference type="PANTHER" id="PTHR47332">
    <property type="entry name" value="SET DOMAIN-CONTAINING PROTEIN 5"/>
    <property type="match status" value="1"/>
</dbReference>
<dbReference type="InterPro" id="IPR001214">
    <property type="entry name" value="SET_dom"/>
</dbReference>
<dbReference type="InterPro" id="IPR053185">
    <property type="entry name" value="SET_domain_protein"/>
</dbReference>
<dbReference type="AlphaFoldDB" id="A0A1J7IYC6"/>
<dbReference type="PANTHER" id="PTHR47332:SF2">
    <property type="entry name" value="SET-6"/>
    <property type="match status" value="1"/>
</dbReference>
<sequence length="403" mass="44312">MAHKAWTSYTEWTVEETPVKKATPSVPFTEFTTQEDLLAFLMADPPTKASNETETDTTADKDEHGSMLRNKDIAALKQQLADLSIAADDKLFKSSTLNVGKYVLGPIPDDSAMVACHANHASEEQSNAAADGIDTSGKLLEVDDLAIPTLIESGLHEDHGKDFNGDVDAKVNENVDEHVDETVDVGTQEGPKEAETGNVIEDGNAPRVPPNTPDVGERIWWRNEFVVIKKSTLGGLGAFAAKDLVYGDKILEEMPLVRTNNWNVCNEYDNMCDEDKELFQTLHKFSSNPAAHDIEKIRRANSFQLPKGVAIYSVTSRFNHACLPVRNVNYVINGKGDAKIKLTAIKAIPKGTELTICYGGQPEQLLRGFGFRCQCGGCTPLTDREAEDIMSAWRGDANWANKW</sequence>
<feature type="region of interest" description="Disordered" evidence="1">
    <location>
        <begin position="188"/>
        <end position="212"/>
    </location>
</feature>
<dbReference type="Gene3D" id="2.170.270.10">
    <property type="entry name" value="SET domain"/>
    <property type="match status" value="1"/>
</dbReference>
<accession>A0A1J7IYC6</accession>